<reference evidence="4 5" key="1">
    <citation type="submission" date="2015-12" db="EMBL/GenBank/DDBJ databases">
        <title>The genome of Folsomia candida.</title>
        <authorList>
            <person name="Faddeeva A."/>
            <person name="Derks M.F."/>
            <person name="Anvar Y."/>
            <person name="Smit S."/>
            <person name="Van Straalen N."/>
            <person name="Roelofs D."/>
        </authorList>
    </citation>
    <scope>NUCLEOTIDE SEQUENCE [LARGE SCALE GENOMIC DNA]</scope>
    <source>
        <strain evidence="4 5">VU population</strain>
        <tissue evidence="4">Whole body</tissue>
    </source>
</reference>
<dbReference type="InterPro" id="IPR007110">
    <property type="entry name" value="Ig-like_dom"/>
</dbReference>
<dbReference type="OrthoDB" id="2152335at2759"/>
<dbReference type="InterPro" id="IPR013098">
    <property type="entry name" value="Ig_I-set"/>
</dbReference>
<evidence type="ECO:0000313" key="5">
    <source>
        <dbReference type="Proteomes" id="UP000198287"/>
    </source>
</evidence>
<dbReference type="PROSITE" id="PS50835">
    <property type="entry name" value="IG_LIKE"/>
    <property type="match status" value="1"/>
</dbReference>
<dbReference type="SUPFAM" id="SSF48726">
    <property type="entry name" value="Immunoglobulin"/>
    <property type="match status" value="1"/>
</dbReference>
<accession>A0A226E2S3</accession>
<organism evidence="4 5">
    <name type="scientific">Folsomia candida</name>
    <name type="common">Springtail</name>
    <dbReference type="NCBI Taxonomy" id="158441"/>
    <lineage>
        <taxon>Eukaryota</taxon>
        <taxon>Metazoa</taxon>
        <taxon>Ecdysozoa</taxon>
        <taxon>Arthropoda</taxon>
        <taxon>Hexapoda</taxon>
        <taxon>Collembola</taxon>
        <taxon>Entomobryomorpha</taxon>
        <taxon>Isotomoidea</taxon>
        <taxon>Isotomidae</taxon>
        <taxon>Proisotominae</taxon>
        <taxon>Folsomia</taxon>
    </lineage>
</organism>
<proteinExistence type="predicted"/>
<keyword evidence="2" id="KW-0732">Signal</keyword>
<keyword evidence="1" id="KW-0472">Membrane</keyword>
<protein>
    <submittedName>
        <fullName evidence="4">Hemicentin-1</fullName>
    </submittedName>
</protein>
<keyword evidence="5" id="KW-1185">Reference proteome</keyword>
<evidence type="ECO:0000259" key="3">
    <source>
        <dbReference type="PROSITE" id="PS50835"/>
    </source>
</evidence>
<dbReference type="Pfam" id="PF07679">
    <property type="entry name" value="I-set"/>
    <property type="match status" value="1"/>
</dbReference>
<feature type="transmembrane region" description="Helical" evidence="1">
    <location>
        <begin position="572"/>
        <end position="596"/>
    </location>
</feature>
<feature type="chain" id="PRO_5012195106" evidence="2">
    <location>
        <begin position="25"/>
        <end position="619"/>
    </location>
</feature>
<feature type="signal peptide" evidence="2">
    <location>
        <begin position="1"/>
        <end position="24"/>
    </location>
</feature>
<evidence type="ECO:0000256" key="2">
    <source>
        <dbReference type="SAM" id="SignalP"/>
    </source>
</evidence>
<keyword evidence="1" id="KW-0812">Transmembrane</keyword>
<dbReference type="InterPro" id="IPR013783">
    <property type="entry name" value="Ig-like_fold"/>
</dbReference>
<gene>
    <name evidence="4" type="ORF">Fcan01_13163</name>
</gene>
<dbReference type="Gene3D" id="2.60.40.10">
    <property type="entry name" value="Immunoglobulins"/>
    <property type="match status" value="1"/>
</dbReference>
<name>A0A226E2S3_FOLCA</name>
<evidence type="ECO:0000256" key="1">
    <source>
        <dbReference type="SAM" id="Phobius"/>
    </source>
</evidence>
<keyword evidence="1" id="KW-1133">Transmembrane helix</keyword>
<feature type="domain" description="Ig-like" evidence="3">
    <location>
        <begin position="473"/>
        <end position="559"/>
    </location>
</feature>
<evidence type="ECO:0000313" key="4">
    <source>
        <dbReference type="EMBL" id="OXA51334.1"/>
    </source>
</evidence>
<dbReference type="CDD" id="cd00096">
    <property type="entry name" value="Ig"/>
    <property type="match status" value="1"/>
</dbReference>
<dbReference type="EMBL" id="LNIX01000007">
    <property type="protein sequence ID" value="OXA51334.1"/>
    <property type="molecule type" value="Genomic_DNA"/>
</dbReference>
<dbReference type="InterPro" id="IPR036179">
    <property type="entry name" value="Ig-like_dom_sf"/>
</dbReference>
<comment type="caution">
    <text evidence="4">The sequence shown here is derived from an EMBL/GenBank/DDBJ whole genome shotgun (WGS) entry which is preliminary data.</text>
</comment>
<sequence>MTAKSMFPNTVLVLTVIILCKALAKDENHYELPVIEVTQVSKTDDYFSTNVSQLANRGNDEYYSIIGQDIIVGESTLGITLKCSASYPVYWTMNNTIEIIDDSLAVFDLSEIETYTTREVDVFGSTENQKHSAIIKFWSISPSMTNNYTCRSVKNNYIQSSRYIYASGYSQTYLVYAGQTFTIGIGSNQMVTSPCKIITPNVHDIQLKLFKERNVLGGTVDSENWELLNTNESISYDPHYGYSFRVAELAGILGWYKCTADDSNALDVLHFAIVTSENKTSDASKFEIRAVLKGSAAIEINNEHGLMKCCSNGEKPPLMKILFCNNPPECDIIKSTAALGKFSANSLSTQQIPAERLLYVTIQKDYHTNFHSQFNDNPLHEIFSGESFTFICYKSAYVFSSGSFWKVSFKNGTSKKLSGTHGYFDPGEQELRLTLKMEVTMDSVTCCAPVWNSTEWVSKAYKTEVQESSRPVPNNGDTESIRWTLNQTDRELECNFLGTPVPQIQWSKDDKILESNDIFIIHVNGSKSRVEFLHGVSHEVHGKFVCNGTNVAGTSSKVFYVYIEEDDTSHTIATVVSASLGLVSSLILVFVIWKFIQQRRLRTRGEAEGTTYQSADQCP</sequence>
<dbReference type="AlphaFoldDB" id="A0A226E2S3"/>
<dbReference type="Proteomes" id="UP000198287">
    <property type="component" value="Unassembled WGS sequence"/>
</dbReference>